<dbReference type="EMBL" id="AY746465">
    <property type="protein sequence ID" value="AAV34640.1"/>
    <property type="molecule type" value="Genomic_DNA"/>
</dbReference>
<dbReference type="EMBL" id="AY746469">
    <property type="protein sequence ID" value="AAV34648.1"/>
    <property type="molecule type" value="Genomic_DNA"/>
</dbReference>
<dbReference type="EMBL" id="AY746467">
    <property type="protein sequence ID" value="AAV34644.1"/>
    <property type="molecule type" value="Genomic_DNA"/>
</dbReference>
<evidence type="ECO:0000313" key="5">
    <source>
        <dbReference type="EMBL" id="AAV34646.1"/>
    </source>
</evidence>
<sequence length="17" mass="1976">MTDQAEKSTLHFGVLWL</sequence>
<organism evidence="2">
    <name type="scientific">Escherichia coli</name>
    <dbReference type="NCBI Taxonomy" id="562"/>
    <lineage>
        <taxon>Bacteria</taxon>
        <taxon>Pseudomonadati</taxon>
        <taxon>Pseudomonadota</taxon>
        <taxon>Gammaproteobacteria</taxon>
        <taxon>Enterobacterales</taxon>
        <taxon>Enterobacteriaceae</taxon>
        <taxon>Escherichia</taxon>
    </lineage>
</organism>
<evidence type="ECO:0000313" key="3">
    <source>
        <dbReference type="EMBL" id="AAV34642.1"/>
    </source>
</evidence>
<protein>
    <submittedName>
        <fullName evidence="2">Low affinity tryptophan permease</fullName>
    </submittedName>
</protein>
<accession>Q5UEV5</accession>
<dbReference type="AlphaFoldDB" id="Q5UEV5"/>
<dbReference type="EMBL" id="AY746466">
    <property type="protein sequence ID" value="AAV34642.1"/>
    <property type="molecule type" value="Genomic_DNA"/>
</dbReference>
<gene>
    <name evidence="2" type="primary">tnaB</name>
</gene>
<evidence type="ECO:0000313" key="2">
    <source>
        <dbReference type="EMBL" id="AAV34640.1"/>
    </source>
</evidence>
<dbReference type="EMBL" id="AY746464">
    <property type="protein sequence ID" value="AAV34638.1"/>
    <property type="molecule type" value="Genomic_DNA"/>
</dbReference>
<reference evidence="2" key="1">
    <citation type="journal article" date="2004" name="J. Bacteriol.">
        <title>Molecular basis of the indole-negative reaction in Shigella strains: extensive damages to the tna operon by insertion sequences.</title>
        <authorList>
            <person name="Rezwan F."/>
            <person name="Lan R."/>
            <person name="Reeves P.R."/>
        </authorList>
    </citation>
    <scope>NUCLEOTIDE SEQUENCE</scope>
    <source>
        <strain evidence="2">M1360_D4</strain>
        <strain evidence="5">M1364_D12</strain>
        <strain evidence="4">M1369_D11</strain>
        <strain evidence="3">M1371_D6</strain>
        <strain evidence="1">M1373_D3</strain>
        <strain evidence="6">M1374_D13</strain>
        <strain evidence="7">M1380_D9</strain>
    </source>
</reference>
<evidence type="ECO:0000313" key="6">
    <source>
        <dbReference type="EMBL" id="AAV34648.1"/>
    </source>
</evidence>
<evidence type="ECO:0000313" key="7">
    <source>
        <dbReference type="EMBL" id="AAV34649.1"/>
    </source>
</evidence>
<name>Q5UEV5_ECOLX</name>
<evidence type="ECO:0000313" key="4">
    <source>
        <dbReference type="EMBL" id="AAV34644.1"/>
    </source>
</evidence>
<dbReference type="EMBL" id="AY746468">
    <property type="protein sequence ID" value="AAV34646.1"/>
    <property type="molecule type" value="Genomic_DNA"/>
</dbReference>
<proteinExistence type="predicted"/>
<evidence type="ECO:0000313" key="1">
    <source>
        <dbReference type="EMBL" id="AAV34638.1"/>
    </source>
</evidence>
<dbReference type="EMBL" id="AY746470">
    <property type="protein sequence ID" value="AAV34649.1"/>
    <property type="molecule type" value="Genomic_DNA"/>
</dbReference>